<dbReference type="GO" id="GO:0003677">
    <property type="term" value="F:DNA binding"/>
    <property type="evidence" value="ECO:0007669"/>
    <property type="project" value="InterPro"/>
</dbReference>
<evidence type="ECO:0000259" key="2">
    <source>
        <dbReference type="PROSITE" id="PS51898"/>
    </source>
</evidence>
<gene>
    <name evidence="3" type="ORF">CBG21_08225</name>
</gene>
<feature type="domain" description="Tyr recombinase" evidence="2">
    <location>
        <begin position="1"/>
        <end position="80"/>
    </location>
</feature>
<accession>A0A256VHA5</accession>
<dbReference type="AlphaFoldDB" id="A0A256VHA5"/>
<reference evidence="4" key="1">
    <citation type="submission" date="2017-05" db="EMBL/GenBank/DDBJ databases">
        <authorList>
            <person name="Lin X.B."/>
            <person name="Stothard P."/>
            <person name="Tasseva G."/>
            <person name="Walter J."/>
        </authorList>
    </citation>
    <scope>NUCLEOTIDE SEQUENCE [LARGE SCALE GENOMIC DNA]</scope>
    <source>
        <strain evidence="4">103v</strain>
    </source>
</reference>
<evidence type="ECO:0000313" key="3">
    <source>
        <dbReference type="EMBL" id="OYT02504.1"/>
    </source>
</evidence>
<dbReference type="GO" id="GO:0015074">
    <property type="term" value="P:DNA integration"/>
    <property type="evidence" value="ECO:0007669"/>
    <property type="project" value="InterPro"/>
</dbReference>
<dbReference type="SUPFAM" id="SSF56349">
    <property type="entry name" value="DNA breaking-rejoining enzymes"/>
    <property type="match status" value="1"/>
</dbReference>
<sequence>MNHFLSFNAVNKVLRKILADLKIKRKNFHFHSLRHSHVALLLANGIDLYAISKRLGHSDIRTTSNTYAYLIDEYKKKTDDQITSALDKTFNFGEH</sequence>
<dbReference type="GO" id="GO:0006310">
    <property type="term" value="P:DNA recombination"/>
    <property type="evidence" value="ECO:0007669"/>
    <property type="project" value="UniProtKB-KW"/>
</dbReference>
<evidence type="ECO:0000256" key="1">
    <source>
        <dbReference type="ARBA" id="ARBA00023172"/>
    </source>
</evidence>
<name>A0A256VHA5_LIMRT</name>
<reference evidence="3 4" key="2">
    <citation type="submission" date="2017-09" db="EMBL/GenBank/DDBJ databases">
        <title>Tripartite evolution among Lactobacillus johnsonii, Lactobacillus taiwanensis, Lactobacillus reuteri and their rodent host.</title>
        <authorList>
            <person name="Wang T."/>
            <person name="Knowles S."/>
            <person name="Cheng C."/>
        </authorList>
    </citation>
    <scope>NUCLEOTIDE SEQUENCE [LARGE SCALE GENOMIC DNA]</scope>
    <source>
        <strain evidence="3 4">103v</strain>
    </source>
</reference>
<evidence type="ECO:0000313" key="4">
    <source>
        <dbReference type="Proteomes" id="UP000216122"/>
    </source>
</evidence>
<comment type="caution">
    <text evidence="3">The sequence shown here is derived from an EMBL/GenBank/DDBJ whole genome shotgun (WGS) entry which is preliminary data.</text>
</comment>
<dbReference type="Pfam" id="PF00589">
    <property type="entry name" value="Phage_integrase"/>
    <property type="match status" value="1"/>
</dbReference>
<dbReference type="InterPro" id="IPR011010">
    <property type="entry name" value="DNA_brk_join_enz"/>
</dbReference>
<dbReference type="InterPro" id="IPR002104">
    <property type="entry name" value="Integrase_catalytic"/>
</dbReference>
<protein>
    <submittedName>
        <fullName evidence="3">Recombinase XerC</fullName>
    </submittedName>
</protein>
<dbReference type="Proteomes" id="UP000216122">
    <property type="component" value="Unassembled WGS sequence"/>
</dbReference>
<dbReference type="Gene3D" id="1.10.443.10">
    <property type="entry name" value="Intergrase catalytic core"/>
    <property type="match status" value="1"/>
</dbReference>
<dbReference type="InterPro" id="IPR013762">
    <property type="entry name" value="Integrase-like_cat_sf"/>
</dbReference>
<dbReference type="EMBL" id="NGQC01000055">
    <property type="protein sequence ID" value="OYT02504.1"/>
    <property type="molecule type" value="Genomic_DNA"/>
</dbReference>
<dbReference type="PROSITE" id="PS51898">
    <property type="entry name" value="TYR_RECOMBINASE"/>
    <property type="match status" value="1"/>
</dbReference>
<proteinExistence type="predicted"/>
<keyword evidence="1" id="KW-0233">DNA recombination</keyword>
<organism evidence="3 4">
    <name type="scientific">Limosilactobacillus reuteri</name>
    <name type="common">Lactobacillus reuteri</name>
    <dbReference type="NCBI Taxonomy" id="1598"/>
    <lineage>
        <taxon>Bacteria</taxon>
        <taxon>Bacillati</taxon>
        <taxon>Bacillota</taxon>
        <taxon>Bacilli</taxon>
        <taxon>Lactobacillales</taxon>
        <taxon>Lactobacillaceae</taxon>
        <taxon>Limosilactobacillus</taxon>
    </lineage>
</organism>